<sequence length="126" mass="13476">MSRFLTLAAAALFTTMAAMPLHAEDAVSTSIADLYKNKASLKGKQVELKGKVVKVNNNIMNRNFLHLQDGSGDMAKGNHDLTITSDATATMGQQVTIVGTVAVDNDFGYGYVYPLIVEKAVITPAK</sequence>
<gene>
    <name evidence="2" type="ORF">MAGMO_0613</name>
</gene>
<evidence type="ECO:0000256" key="1">
    <source>
        <dbReference type="SAM" id="SignalP"/>
    </source>
</evidence>
<dbReference type="Gene3D" id="2.40.50.140">
    <property type="entry name" value="Nucleic acid-binding proteins"/>
    <property type="match status" value="1"/>
</dbReference>
<accession>A0A1S7LFI4</accession>
<dbReference type="AlphaFoldDB" id="A0A1S7LFI4"/>
<feature type="chain" id="PRO_5013272515" description="Bacterial OB-fold domain-containing protein" evidence="1">
    <location>
        <begin position="24"/>
        <end position="126"/>
    </location>
</feature>
<organism evidence="2">
    <name type="scientific">Magnetococcus massalia (strain MO-1)</name>
    <dbReference type="NCBI Taxonomy" id="451514"/>
    <lineage>
        <taxon>Bacteria</taxon>
        <taxon>Pseudomonadati</taxon>
        <taxon>Pseudomonadota</taxon>
        <taxon>Magnetococcia</taxon>
        <taxon>Magnetococcales</taxon>
        <taxon>Magnetococcaceae</taxon>
        <taxon>Magnetococcus</taxon>
    </lineage>
</organism>
<feature type="signal peptide" evidence="1">
    <location>
        <begin position="1"/>
        <end position="23"/>
    </location>
</feature>
<reference evidence="2" key="1">
    <citation type="submission" date="2015-04" db="EMBL/GenBank/DDBJ databases">
        <authorList>
            <person name="Syromyatnikov M.Y."/>
            <person name="Popov V.N."/>
        </authorList>
    </citation>
    <scope>NUCLEOTIDE SEQUENCE</scope>
    <source>
        <strain evidence="2">MO-1</strain>
    </source>
</reference>
<proteinExistence type="predicted"/>
<evidence type="ECO:0008006" key="3">
    <source>
        <dbReference type="Google" id="ProtNLM"/>
    </source>
</evidence>
<dbReference type="InterPro" id="IPR012340">
    <property type="entry name" value="NA-bd_OB-fold"/>
</dbReference>
<keyword evidence="1" id="KW-0732">Signal</keyword>
<dbReference type="EMBL" id="LO017727">
    <property type="protein sequence ID" value="CRH04817.1"/>
    <property type="molecule type" value="Genomic_DNA"/>
</dbReference>
<name>A0A1S7LFI4_MAGMO</name>
<evidence type="ECO:0000313" key="2">
    <source>
        <dbReference type="EMBL" id="CRH04817.1"/>
    </source>
</evidence>
<protein>
    <recommendedName>
        <fullName evidence="3">Bacterial OB-fold domain-containing protein</fullName>
    </recommendedName>
</protein>